<dbReference type="Proteomes" id="UP000887578">
    <property type="component" value="Unplaced"/>
</dbReference>
<accession>A0A914QFQ5</accession>
<evidence type="ECO:0000256" key="1">
    <source>
        <dbReference type="SAM" id="SignalP"/>
    </source>
</evidence>
<dbReference type="WBParaSite" id="PDA_v2.g30669.t1">
    <property type="protein sequence ID" value="PDA_v2.g30669.t1"/>
    <property type="gene ID" value="PDA_v2.g30669"/>
</dbReference>
<feature type="signal peptide" evidence="1">
    <location>
        <begin position="1"/>
        <end position="20"/>
    </location>
</feature>
<evidence type="ECO:0000313" key="3">
    <source>
        <dbReference type="WBParaSite" id="PDA_v2.g30669.t1"/>
    </source>
</evidence>
<feature type="chain" id="PRO_5037805467" evidence="1">
    <location>
        <begin position="21"/>
        <end position="133"/>
    </location>
</feature>
<evidence type="ECO:0000313" key="2">
    <source>
        <dbReference type="Proteomes" id="UP000887578"/>
    </source>
</evidence>
<organism evidence="2 3">
    <name type="scientific">Panagrolaimus davidi</name>
    <dbReference type="NCBI Taxonomy" id="227884"/>
    <lineage>
        <taxon>Eukaryota</taxon>
        <taxon>Metazoa</taxon>
        <taxon>Ecdysozoa</taxon>
        <taxon>Nematoda</taxon>
        <taxon>Chromadorea</taxon>
        <taxon>Rhabditida</taxon>
        <taxon>Tylenchina</taxon>
        <taxon>Panagrolaimomorpha</taxon>
        <taxon>Panagrolaimoidea</taxon>
        <taxon>Panagrolaimidae</taxon>
        <taxon>Panagrolaimus</taxon>
    </lineage>
</organism>
<reference evidence="3" key="1">
    <citation type="submission" date="2022-11" db="UniProtKB">
        <authorList>
            <consortium name="WormBaseParasite"/>
        </authorList>
    </citation>
    <scope>IDENTIFICATION</scope>
</reference>
<proteinExistence type="predicted"/>
<dbReference type="AlphaFoldDB" id="A0A914QFQ5"/>
<sequence>MTQLITVTLLILVIVCTIECYPTYVISSSSESQYERHPLKIPYSTSSATTYRLTIPDSAVSGFATSEEARRKRQISSSFGEESVDDTLARLDLICNKLKKRSASNHPSRRSRDTEQLLSFLCKSMTLDDPDLS</sequence>
<name>A0A914QFQ5_9BILA</name>
<protein>
    <submittedName>
        <fullName evidence="3">Uncharacterized protein</fullName>
    </submittedName>
</protein>
<keyword evidence="1" id="KW-0732">Signal</keyword>
<keyword evidence="2" id="KW-1185">Reference proteome</keyword>